<gene>
    <name evidence="2" type="ORF">ENV88_02745</name>
</gene>
<evidence type="ECO:0000313" key="2">
    <source>
        <dbReference type="EMBL" id="HGB24959.1"/>
    </source>
</evidence>
<accession>A0A7C3WJI9</accession>
<feature type="transmembrane region" description="Helical" evidence="1">
    <location>
        <begin position="168"/>
        <end position="188"/>
    </location>
</feature>
<evidence type="ECO:0000256" key="1">
    <source>
        <dbReference type="SAM" id="Phobius"/>
    </source>
</evidence>
<comment type="caution">
    <text evidence="2">The sequence shown here is derived from an EMBL/GenBank/DDBJ whole genome shotgun (WGS) entry which is preliminary data.</text>
</comment>
<sequence length="192" mass="20640">MLSGVVPELALLSALISGLFALAQKECTWFLAFAWLSYASMVPLVLVAGGGSWVALAASLAFLFNATLLMRTLSNVMGPTLPDLEGAVSRYPIEGWLLVWSLLALTALPPFASFTLVETLVKVLLPRLSGIPALMLTTTRVLWLAAFARPAVTVMLGAKSEERRKTSVAPVTAALFLFALLLSLFLLMHPPR</sequence>
<organism evidence="2">
    <name type="scientific">Thermofilum pendens</name>
    <dbReference type="NCBI Taxonomy" id="2269"/>
    <lineage>
        <taxon>Archaea</taxon>
        <taxon>Thermoproteota</taxon>
        <taxon>Thermoprotei</taxon>
        <taxon>Thermofilales</taxon>
        <taxon>Thermofilaceae</taxon>
        <taxon>Thermofilum</taxon>
    </lineage>
</organism>
<name>A0A7C3WJI9_THEPE</name>
<feature type="transmembrane region" description="Helical" evidence="1">
    <location>
        <begin position="129"/>
        <end position="148"/>
    </location>
</feature>
<keyword evidence="1" id="KW-1133">Transmembrane helix</keyword>
<keyword evidence="1" id="KW-0472">Membrane</keyword>
<feature type="transmembrane region" description="Helical" evidence="1">
    <location>
        <begin position="97"/>
        <end position="117"/>
    </location>
</feature>
<dbReference type="AlphaFoldDB" id="A0A7C3WJI9"/>
<dbReference type="EMBL" id="DTIB01000065">
    <property type="protein sequence ID" value="HGB24959.1"/>
    <property type="molecule type" value="Genomic_DNA"/>
</dbReference>
<proteinExistence type="predicted"/>
<reference evidence="2" key="1">
    <citation type="journal article" date="2020" name="mSystems">
        <title>Genome- and Community-Level Interaction Insights into Carbon Utilization and Element Cycling Functions of Hydrothermarchaeota in Hydrothermal Sediment.</title>
        <authorList>
            <person name="Zhou Z."/>
            <person name="Liu Y."/>
            <person name="Xu W."/>
            <person name="Pan J."/>
            <person name="Luo Z.H."/>
            <person name="Li M."/>
        </authorList>
    </citation>
    <scope>NUCLEOTIDE SEQUENCE [LARGE SCALE GENOMIC DNA]</scope>
    <source>
        <strain evidence="2">SpSt-8</strain>
    </source>
</reference>
<evidence type="ECO:0008006" key="3">
    <source>
        <dbReference type="Google" id="ProtNLM"/>
    </source>
</evidence>
<feature type="transmembrane region" description="Helical" evidence="1">
    <location>
        <begin position="41"/>
        <end position="64"/>
    </location>
</feature>
<protein>
    <recommendedName>
        <fullName evidence="3">NADH:quinone oxidoreductase/Mrp antiporter membrane subunit domain-containing protein</fullName>
    </recommendedName>
</protein>
<keyword evidence="1" id="KW-0812">Transmembrane</keyword>